<dbReference type="InterPro" id="IPR000160">
    <property type="entry name" value="GGDEF_dom"/>
</dbReference>
<feature type="transmembrane region" description="Helical" evidence="1">
    <location>
        <begin position="184"/>
        <end position="203"/>
    </location>
</feature>
<dbReference type="STRING" id="225937.HP15_3671"/>
<dbReference type="InterPro" id="IPR001633">
    <property type="entry name" value="EAL_dom"/>
</dbReference>
<dbReference type="HOGENOM" id="CLU_000445_70_50_6"/>
<dbReference type="Pfam" id="PF00990">
    <property type="entry name" value="GGDEF"/>
    <property type="match status" value="1"/>
</dbReference>
<feature type="domain" description="EAL" evidence="2">
    <location>
        <begin position="373"/>
        <end position="631"/>
    </location>
</feature>
<dbReference type="CDD" id="cd01948">
    <property type="entry name" value="EAL"/>
    <property type="match status" value="1"/>
</dbReference>
<dbReference type="eggNOG" id="COG2200">
    <property type="taxonomic scope" value="Bacteria"/>
</dbReference>
<feature type="transmembrane region" description="Helical" evidence="1">
    <location>
        <begin position="12"/>
        <end position="35"/>
    </location>
</feature>
<dbReference type="PROSITE" id="PS50883">
    <property type="entry name" value="EAL"/>
    <property type="match status" value="1"/>
</dbReference>
<name>E4PHD4_MARAH</name>
<dbReference type="EMBL" id="CP001978">
    <property type="protein sequence ID" value="ADP99435.1"/>
    <property type="molecule type" value="Genomic_DNA"/>
</dbReference>
<proteinExistence type="predicted"/>
<dbReference type="SMART" id="SM00052">
    <property type="entry name" value="EAL"/>
    <property type="match status" value="1"/>
</dbReference>
<evidence type="ECO:0000313" key="3">
    <source>
        <dbReference type="EMBL" id="ADP99435.1"/>
    </source>
</evidence>
<dbReference type="PATRIC" id="fig|225937.3.peg.3694"/>
<accession>E4PHD4</accession>
<dbReference type="KEGG" id="mad:HP15_3671"/>
<evidence type="ECO:0000259" key="2">
    <source>
        <dbReference type="PROSITE" id="PS50883"/>
    </source>
</evidence>
<sequence>MKPGSIQQRLFSRATVIFLFIVIGVLLSASFYTYVQDRKLQSVSLSALKMASWNLARMSNEAGAFDREVALMAKGVGDPEEFMLRFDVLWSRYDYLLNSAESMPTRQHQDNLRRIKNLFSDLKGLEPQIKGLLKSAKPDWSELATTWEQQRKDIQLLLADNFVGEEASQLMTGMEASRDRLANLRVLTLGALVVVFMYLAFALTHIRRQSRTDPLTGLPNSNYLQTINSVDPRKNVIVCQIRDLGLVIAEYGNETANEVVQAFARKLAKGLGGGDELIQISQGEFLLLVKNHKNESSESLAARFIEATTFEWRIFETVIPIQGVFGVTVAGKDQSPAWGVRYQEAYRALAMAQMEREQLYISNENLEKRLRDERIILNGLVRFLSGEPSSLSLSVVYQPIVNAGNKNFIIGAEVLLRCRDRVLGFVPPNVVVDLSERHGLGADLGKWLFRQVAKETSQLYRDLGFRGSLSINLNPAMLSDSLVSDVQGLLVNEGIPASALCMEITEDNAALDFERINELINELHTLGVTFALDDFGTGHSSLEYVRELKVDRLKVDRCFVNGVEHSEDKLRFLGSIVAMAEQVYMKTVIEGVENQAQWDLIEKLGDVLIQGYFAHKPMPFNEFMAVLMDSASRYPTTRQLSVSAV</sequence>
<dbReference type="SUPFAM" id="SSF141868">
    <property type="entry name" value="EAL domain-like"/>
    <property type="match status" value="1"/>
</dbReference>
<dbReference type="RefSeq" id="WP_014578820.1">
    <property type="nucleotide sequence ID" value="NC_017506.1"/>
</dbReference>
<dbReference type="GeneID" id="78558110"/>
<dbReference type="InterPro" id="IPR029787">
    <property type="entry name" value="Nucleotide_cyclase"/>
</dbReference>
<protein>
    <submittedName>
        <fullName evidence="3">Sensory box/GGDEF family protein</fullName>
    </submittedName>
</protein>
<organism evidence="3 4">
    <name type="scientific">Marinobacter adhaerens (strain DSM 23420 / HP15)</name>
    <dbReference type="NCBI Taxonomy" id="225937"/>
    <lineage>
        <taxon>Bacteria</taxon>
        <taxon>Pseudomonadati</taxon>
        <taxon>Pseudomonadota</taxon>
        <taxon>Gammaproteobacteria</taxon>
        <taxon>Pseudomonadales</taxon>
        <taxon>Marinobacteraceae</taxon>
        <taxon>Marinobacter</taxon>
    </lineage>
</organism>
<dbReference type="Proteomes" id="UP000007077">
    <property type="component" value="Chromosome"/>
</dbReference>
<reference evidence="3 4" key="1">
    <citation type="journal article" date="2010" name="Stand. Genomic Sci.">
        <title>Complete genome sequence of Marinobacter adhaerens type strain (HP15), a diatom-interacting marine microorganism.</title>
        <authorList>
            <person name="Gardes A."/>
            <person name="Kaeppel E."/>
            <person name="Shehzad A."/>
            <person name="Seebah S."/>
            <person name="Teeling H."/>
            <person name="Yarza P."/>
            <person name="Glockner F.O."/>
            <person name="Grossart H.P."/>
            <person name="Ullrich M.S."/>
        </authorList>
    </citation>
    <scope>NUCLEOTIDE SEQUENCE [LARGE SCALE GENOMIC DNA]</scope>
    <source>
        <strain evidence="4">DSM 23420 / HP15</strain>
    </source>
</reference>
<dbReference type="InterPro" id="IPR050706">
    <property type="entry name" value="Cyclic-di-GMP_PDE-like"/>
</dbReference>
<dbReference type="PANTHER" id="PTHR33121:SF70">
    <property type="entry name" value="SIGNALING PROTEIN YKOW"/>
    <property type="match status" value="1"/>
</dbReference>
<gene>
    <name evidence="3" type="ordered locus">HP15_3671</name>
</gene>
<dbReference type="PANTHER" id="PTHR33121">
    <property type="entry name" value="CYCLIC DI-GMP PHOSPHODIESTERASE PDEF"/>
    <property type="match status" value="1"/>
</dbReference>
<evidence type="ECO:0000313" key="4">
    <source>
        <dbReference type="Proteomes" id="UP000007077"/>
    </source>
</evidence>
<dbReference type="Gene3D" id="3.30.70.270">
    <property type="match status" value="1"/>
</dbReference>
<dbReference type="GO" id="GO:0071111">
    <property type="term" value="F:cyclic-guanylate-specific phosphodiesterase activity"/>
    <property type="evidence" value="ECO:0007669"/>
    <property type="project" value="InterPro"/>
</dbReference>
<dbReference type="SMART" id="SM00267">
    <property type="entry name" value="GGDEF"/>
    <property type="match status" value="1"/>
</dbReference>
<keyword evidence="1" id="KW-1133">Transmembrane helix</keyword>
<dbReference type="InterPro" id="IPR043128">
    <property type="entry name" value="Rev_trsase/Diguanyl_cyclase"/>
</dbReference>
<dbReference type="AlphaFoldDB" id="E4PHD4"/>
<dbReference type="Gene3D" id="3.20.20.450">
    <property type="entry name" value="EAL domain"/>
    <property type="match status" value="1"/>
</dbReference>
<dbReference type="eggNOG" id="COG2199">
    <property type="taxonomic scope" value="Bacteria"/>
</dbReference>
<dbReference type="InterPro" id="IPR035919">
    <property type="entry name" value="EAL_sf"/>
</dbReference>
<evidence type="ECO:0000256" key="1">
    <source>
        <dbReference type="SAM" id="Phobius"/>
    </source>
</evidence>
<keyword evidence="1" id="KW-0812">Transmembrane</keyword>
<dbReference type="Pfam" id="PF00563">
    <property type="entry name" value="EAL"/>
    <property type="match status" value="1"/>
</dbReference>
<keyword evidence="1" id="KW-0472">Membrane</keyword>
<dbReference type="SUPFAM" id="SSF55073">
    <property type="entry name" value="Nucleotide cyclase"/>
    <property type="match status" value="1"/>
</dbReference>
<reference evidence="4" key="2">
    <citation type="submission" date="2010-02" db="EMBL/GenBank/DDBJ databases">
        <title>Complete genome sequence of Marinobacter adhaerens type strain (HP15).</title>
        <authorList>
            <person name="Gaerdes A.A.M."/>
            <person name="Kaeppel E."/>
            <person name="Shezad A."/>
            <person name="Seebah S."/>
            <person name="Teeling H."/>
            <person name="Yarza P."/>
            <person name="Gloeckner F.O."/>
            <person name="Ullrich M.S."/>
        </authorList>
    </citation>
    <scope>NUCLEOTIDE SEQUENCE [LARGE SCALE GENOMIC DNA]</scope>
    <source>
        <strain evidence="4">DSM 23420 / HP15</strain>
    </source>
</reference>